<reference evidence="3 4" key="1">
    <citation type="submission" date="2020-04" db="EMBL/GenBank/DDBJ databases">
        <authorList>
            <person name="De Canck E."/>
        </authorList>
    </citation>
    <scope>NUCLEOTIDE SEQUENCE [LARGE SCALE GENOMIC DNA]</scope>
    <source>
        <strain evidence="3 4">LMG 29739</strain>
    </source>
</reference>
<dbReference type="EMBL" id="CADIKF010000026">
    <property type="protein sequence ID" value="CAB3760547.1"/>
    <property type="molecule type" value="Genomic_DNA"/>
</dbReference>
<feature type="chain" id="PRO_5027088338" description="DUF4148 domain-containing protein" evidence="2">
    <location>
        <begin position="26"/>
        <end position="90"/>
    </location>
</feature>
<feature type="compositionally biased region" description="Polar residues" evidence="1">
    <location>
        <begin position="51"/>
        <end position="62"/>
    </location>
</feature>
<dbReference type="InterPro" id="IPR025421">
    <property type="entry name" value="DUF4148"/>
</dbReference>
<keyword evidence="4" id="KW-1185">Reference proteome</keyword>
<proteinExistence type="predicted"/>
<evidence type="ECO:0000313" key="4">
    <source>
        <dbReference type="Proteomes" id="UP000494329"/>
    </source>
</evidence>
<gene>
    <name evidence="3" type="ORF">LMG29739_03422</name>
</gene>
<feature type="region of interest" description="Disordered" evidence="1">
    <location>
        <begin position="31"/>
        <end position="62"/>
    </location>
</feature>
<dbReference type="AlphaFoldDB" id="A0A6J5E3I7"/>
<evidence type="ECO:0008006" key="5">
    <source>
        <dbReference type="Google" id="ProtNLM"/>
    </source>
</evidence>
<dbReference type="Proteomes" id="UP000494329">
    <property type="component" value="Unassembled WGS sequence"/>
</dbReference>
<evidence type="ECO:0000313" key="3">
    <source>
        <dbReference type="EMBL" id="CAB3760547.1"/>
    </source>
</evidence>
<evidence type="ECO:0000256" key="1">
    <source>
        <dbReference type="SAM" id="MobiDB-lite"/>
    </source>
</evidence>
<keyword evidence="2" id="KW-0732">Signal</keyword>
<organism evidence="3 4">
    <name type="scientific">Paraburkholderia solisilvae</name>
    <dbReference type="NCBI Taxonomy" id="624376"/>
    <lineage>
        <taxon>Bacteria</taxon>
        <taxon>Pseudomonadati</taxon>
        <taxon>Pseudomonadota</taxon>
        <taxon>Betaproteobacteria</taxon>
        <taxon>Burkholderiales</taxon>
        <taxon>Burkholderiaceae</taxon>
        <taxon>Paraburkholderia</taxon>
    </lineage>
</organism>
<dbReference type="Pfam" id="PF13663">
    <property type="entry name" value="DUF4148"/>
    <property type="match status" value="1"/>
</dbReference>
<feature type="signal peptide" evidence="2">
    <location>
        <begin position="1"/>
        <end position="25"/>
    </location>
</feature>
<name>A0A6J5E3I7_9BURK</name>
<accession>A0A6J5E3I7</accession>
<feature type="compositionally biased region" description="Low complexity" evidence="1">
    <location>
        <begin position="35"/>
        <end position="50"/>
    </location>
</feature>
<dbReference type="RefSeq" id="WP_175112121.1">
    <property type="nucleotide sequence ID" value="NZ_CADIKF010000026.1"/>
</dbReference>
<evidence type="ECO:0000256" key="2">
    <source>
        <dbReference type="SAM" id="SignalP"/>
    </source>
</evidence>
<protein>
    <recommendedName>
        <fullName evidence="5">DUF4148 domain-containing protein</fullName>
    </recommendedName>
</protein>
<sequence length="90" mass="9552">MNACFSALVAACLAMGAALPSYAHAEDLSAGAPFTSSQNTPTTQPPANQSGNWQPDATSSETRAQVYQDLVHAQQDGQISYLDRTVYAHH</sequence>